<organism evidence="1">
    <name type="scientific">mine drainage metagenome</name>
    <dbReference type="NCBI Taxonomy" id="410659"/>
    <lineage>
        <taxon>unclassified sequences</taxon>
        <taxon>metagenomes</taxon>
        <taxon>ecological metagenomes</taxon>
    </lineage>
</organism>
<dbReference type="EMBL" id="MLJW01000460">
    <property type="protein sequence ID" value="OIQ86753.1"/>
    <property type="molecule type" value="Genomic_DNA"/>
</dbReference>
<sequence>MGDPGCLQQLQQVRLQRLPTGFVERRLLQLLAHARHIDPVLQDLKQGMNAGCRRCAGLVHHALQPAGRKYVHEIHLDQ</sequence>
<gene>
    <name evidence="1" type="ORF">GALL_313760</name>
</gene>
<evidence type="ECO:0000313" key="1">
    <source>
        <dbReference type="EMBL" id="OIQ86753.1"/>
    </source>
</evidence>
<reference evidence="1" key="1">
    <citation type="submission" date="2016-10" db="EMBL/GenBank/DDBJ databases">
        <title>Sequence of Gallionella enrichment culture.</title>
        <authorList>
            <person name="Poehlein A."/>
            <person name="Muehling M."/>
            <person name="Daniel R."/>
        </authorList>
    </citation>
    <scope>NUCLEOTIDE SEQUENCE</scope>
</reference>
<proteinExistence type="predicted"/>
<protein>
    <submittedName>
        <fullName evidence="1">Uncharacterized protein</fullName>
    </submittedName>
</protein>
<comment type="caution">
    <text evidence="1">The sequence shown here is derived from an EMBL/GenBank/DDBJ whole genome shotgun (WGS) entry which is preliminary data.</text>
</comment>
<name>A0A1J5QSZ1_9ZZZZ</name>
<accession>A0A1J5QSZ1</accession>
<dbReference type="AlphaFoldDB" id="A0A1J5QSZ1"/>